<evidence type="ECO:0000256" key="7">
    <source>
        <dbReference type="ARBA" id="ARBA00022859"/>
    </source>
</evidence>
<evidence type="ECO:0000256" key="3">
    <source>
        <dbReference type="ARBA" id="ARBA00022588"/>
    </source>
</evidence>
<keyword evidence="3" id="KW-0399">Innate immunity</keyword>
<keyword evidence="4" id="KW-0479">Metal-binding</keyword>
<dbReference type="SMART" id="SM00184">
    <property type="entry name" value="RING"/>
    <property type="match status" value="1"/>
</dbReference>
<dbReference type="InterPro" id="IPR013083">
    <property type="entry name" value="Znf_RING/FYVE/PHD"/>
</dbReference>
<dbReference type="STRING" id="42514.ENSPNAP00000025756"/>
<reference evidence="13" key="3">
    <citation type="submission" date="2025-09" db="UniProtKB">
        <authorList>
            <consortium name="Ensembl"/>
        </authorList>
    </citation>
    <scope>IDENTIFICATION</scope>
</reference>
<dbReference type="SMART" id="SM00336">
    <property type="entry name" value="BBOX"/>
    <property type="match status" value="2"/>
</dbReference>
<dbReference type="InterPro" id="IPR003877">
    <property type="entry name" value="SPRY_dom"/>
</dbReference>
<sequence>MGSSLDKPAGRPGICPLCHHECRNQITLGCRHRFCQGCIGELWSGSSTGPYYCPECKYECLEPPDFRDPYEASSSAAVHRNLTLGKRLSERYSPKNVLGKRKFSSTTFRRSSEGYRLGTGPSNSSPVSVSDSSDPDTPPKKKKATGMPLSEDQGMSPLYDTSSTEATSPVNSTPSKKNMASTSKPSLENPMREEDLEEPSCSGIETSQRKPASPASTRPHQCSQQAKTSSGSPGQPSRNVPAHNDTSPVSGKEGPSNESSVHCHYCSSREQRSAVKTCLVCGASMCPEHLQSHLESPVFQSHPLVPAVEDVSLWRCQEHQEMNRIYCRPCGMCVCTVCTVIGSHKDHACISIREAEKELRGTLNSEMKKIQTKETAVLKRVNELTEIKSNIQEVVEGTRAFVVQQYHAMREALEMEEQQALSCVAQEENRVLGSIEEQIETLNQGLRTIQSAFSSLHTLADAQGSSRPQDQAFIMEYRKIAKGFNRLSDPMENLEPVEEVNQGRLDCLQGWTERRLEIVIISVPHRDPFRLLCGVNLTLDPDTAHPKLLLSAENRDVEYSEIQQAYPENDSRFTVFPQVLGSKALCQGRHYWEVEVSLDEGRWKVGVSDGQIVRKGQKDSCRIGFYPNSWCLVYEKGKVEALHDKMTSAVCVTGLQKVGILLDFEEGCLTFYSVAEEGTLTLLYSFQHTFSEPLYPALAVSKTRLSICDLFARPATE</sequence>
<dbReference type="InterPro" id="IPR051051">
    <property type="entry name" value="E3_ubiq-ligase_TRIM/RNF"/>
</dbReference>
<dbReference type="SUPFAM" id="SSF49899">
    <property type="entry name" value="Concanavalin A-like lectins/glucanases"/>
    <property type="match status" value="1"/>
</dbReference>
<dbReference type="Gene3D" id="3.30.160.60">
    <property type="entry name" value="Classic Zinc Finger"/>
    <property type="match status" value="1"/>
</dbReference>
<evidence type="ECO:0000313" key="13">
    <source>
        <dbReference type="Ensembl" id="ENSPNAP00000025756.2"/>
    </source>
</evidence>
<feature type="domain" description="B30.2/SPRY" evidence="12">
    <location>
        <begin position="517"/>
        <end position="716"/>
    </location>
</feature>
<reference evidence="13 14" key="1">
    <citation type="submission" date="2020-10" db="EMBL/GenBank/DDBJ databases">
        <title>Pygocentrus nattereri (red-bellied piranha) genome, fPygNat1, primary haplotype.</title>
        <authorList>
            <person name="Myers G."/>
            <person name="Meyer A."/>
            <person name="Karagic N."/>
            <person name="Pippel M."/>
            <person name="Winkler S."/>
            <person name="Tracey A."/>
            <person name="Wood J."/>
            <person name="Formenti G."/>
            <person name="Howe K."/>
            <person name="Fedrigo O."/>
            <person name="Jarvis E.D."/>
        </authorList>
    </citation>
    <scope>NUCLEOTIDE SEQUENCE [LARGE SCALE GENOMIC DNA]</scope>
</reference>
<feature type="compositionally biased region" description="Polar residues" evidence="9">
    <location>
        <begin position="203"/>
        <end position="249"/>
    </location>
</feature>
<proteinExistence type="predicted"/>
<feature type="compositionally biased region" description="Polar residues" evidence="9">
    <location>
        <begin position="159"/>
        <end position="186"/>
    </location>
</feature>
<dbReference type="InterPro" id="IPR043136">
    <property type="entry name" value="B30.2/SPRY_sf"/>
</dbReference>
<dbReference type="PROSITE" id="PS50119">
    <property type="entry name" value="ZF_BBOX"/>
    <property type="match status" value="1"/>
</dbReference>
<dbReference type="InterPro" id="IPR001870">
    <property type="entry name" value="B30.2/SPRY"/>
</dbReference>
<dbReference type="GeneID" id="108435352"/>
<evidence type="ECO:0000256" key="8">
    <source>
        <dbReference type="PROSITE-ProRule" id="PRU00024"/>
    </source>
</evidence>
<dbReference type="Pfam" id="PF00643">
    <property type="entry name" value="zf-B_box"/>
    <property type="match status" value="1"/>
</dbReference>
<dbReference type="Gene3D" id="3.30.40.10">
    <property type="entry name" value="Zinc/RING finger domain, C3HC4 (zinc finger)"/>
    <property type="match status" value="1"/>
</dbReference>
<dbReference type="GO" id="GO:0045087">
    <property type="term" value="P:innate immune response"/>
    <property type="evidence" value="ECO:0007669"/>
    <property type="project" value="UniProtKB-KW"/>
</dbReference>
<dbReference type="Pfam" id="PF13765">
    <property type="entry name" value="PRY"/>
    <property type="match status" value="1"/>
</dbReference>
<evidence type="ECO:0000256" key="1">
    <source>
        <dbReference type="ARBA" id="ARBA00004496"/>
    </source>
</evidence>
<dbReference type="PROSITE" id="PS50089">
    <property type="entry name" value="ZF_RING_2"/>
    <property type="match status" value="1"/>
</dbReference>
<dbReference type="PROSITE" id="PS00518">
    <property type="entry name" value="ZF_RING_1"/>
    <property type="match status" value="1"/>
</dbReference>
<feature type="domain" description="RING-type" evidence="10">
    <location>
        <begin position="15"/>
        <end position="57"/>
    </location>
</feature>
<dbReference type="InterPro" id="IPR006574">
    <property type="entry name" value="PRY"/>
</dbReference>
<evidence type="ECO:0000259" key="10">
    <source>
        <dbReference type="PROSITE" id="PS50089"/>
    </source>
</evidence>
<dbReference type="InterPro" id="IPR003879">
    <property type="entry name" value="Butyrophylin_SPRY"/>
</dbReference>
<dbReference type="Proteomes" id="UP001501920">
    <property type="component" value="Chromosome 7"/>
</dbReference>
<evidence type="ECO:0000256" key="6">
    <source>
        <dbReference type="ARBA" id="ARBA00022833"/>
    </source>
</evidence>
<dbReference type="PROSITE" id="PS50188">
    <property type="entry name" value="B302_SPRY"/>
    <property type="match status" value="1"/>
</dbReference>
<dbReference type="InterPro" id="IPR000315">
    <property type="entry name" value="Znf_B-box"/>
</dbReference>
<dbReference type="GO" id="GO:0005737">
    <property type="term" value="C:cytoplasm"/>
    <property type="evidence" value="ECO:0007669"/>
    <property type="project" value="UniProtKB-SubCell"/>
</dbReference>
<dbReference type="GO" id="GO:0008270">
    <property type="term" value="F:zinc ion binding"/>
    <property type="evidence" value="ECO:0007669"/>
    <property type="project" value="UniProtKB-KW"/>
</dbReference>
<evidence type="ECO:0000256" key="2">
    <source>
        <dbReference type="ARBA" id="ARBA00022490"/>
    </source>
</evidence>
<dbReference type="Gene3D" id="4.10.830.40">
    <property type="match status" value="1"/>
</dbReference>
<protein>
    <submittedName>
        <fullName evidence="13">Uncharacterized protein</fullName>
    </submittedName>
</protein>
<dbReference type="AlphaFoldDB" id="A0A3B4DRN8"/>
<dbReference type="InterPro" id="IPR013320">
    <property type="entry name" value="ConA-like_dom_sf"/>
</dbReference>
<feature type="compositionally biased region" description="Low complexity" evidence="9">
    <location>
        <begin position="121"/>
        <end position="132"/>
    </location>
</feature>
<keyword evidence="14" id="KW-1185">Reference proteome</keyword>
<dbReference type="SUPFAM" id="SSF57850">
    <property type="entry name" value="RING/U-box"/>
    <property type="match status" value="1"/>
</dbReference>
<dbReference type="SMART" id="SM00589">
    <property type="entry name" value="PRY"/>
    <property type="match status" value="1"/>
</dbReference>
<keyword evidence="5 8" id="KW-0863">Zinc-finger</keyword>
<organism evidence="13 14">
    <name type="scientific">Pygocentrus nattereri</name>
    <name type="common">Red-bellied piranha</name>
    <dbReference type="NCBI Taxonomy" id="42514"/>
    <lineage>
        <taxon>Eukaryota</taxon>
        <taxon>Metazoa</taxon>
        <taxon>Chordata</taxon>
        <taxon>Craniata</taxon>
        <taxon>Vertebrata</taxon>
        <taxon>Euteleostomi</taxon>
        <taxon>Actinopterygii</taxon>
        <taxon>Neopterygii</taxon>
        <taxon>Teleostei</taxon>
        <taxon>Ostariophysi</taxon>
        <taxon>Characiformes</taxon>
        <taxon>Characoidei</taxon>
        <taxon>Pygocentrus</taxon>
    </lineage>
</organism>
<keyword evidence="7" id="KW-0391">Immunity</keyword>
<keyword evidence="6" id="KW-0862">Zinc</keyword>
<dbReference type="Pfam" id="PF00097">
    <property type="entry name" value="zf-C3HC4"/>
    <property type="match status" value="1"/>
</dbReference>
<dbReference type="GeneTree" id="ENSGT00940000154294"/>
<dbReference type="Gene3D" id="2.60.120.920">
    <property type="match status" value="1"/>
</dbReference>
<comment type="subcellular location">
    <subcellularLocation>
        <location evidence="1">Cytoplasm</location>
    </subcellularLocation>
</comment>
<dbReference type="InterPro" id="IPR018957">
    <property type="entry name" value="Znf_C3HC4_RING-type"/>
</dbReference>
<dbReference type="PRINTS" id="PR01407">
    <property type="entry name" value="BUTYPHLNCDUF"/>
</dbReference>
<evidence type="ECO:0000256" key="5">
    <source>
        <dbReference type="ARBA" id="ARBA00022771"/>
    </source>
</evidence>
<dbReference type="InterPro" id="IPR001841">
    <property type="entry name" value="Znf_RING"/>
</dbReference>
<name>A0A3B4DRN8_PYGNA</name>
<accession>A0A3B4DRN8</accession>
<keyword evidence="2" id="KW-0963">Cytoplasm</keyword>
<dbReference type="InterPro" id="IPR017907">
    <property type="entry name" value="Znf_RING_CS"/>
</dbReference>
<evidence type="ECO:0000256" key="9">
    <source>
        <dbReference type="SAM" id="MobiDB-lite"/>
    </source>
</evidence>
<dbReference type="SMART" id="SM00449">
    <property type="entry name" value="SPRY"/>
    <property type="match status" value="1"/>
</dbReference>
<dbReference type="PANTHER" id="PTHR25465">
    <property type="entry name" value="B-BOX DOMAIN CONTAINING"/>
    <property type="match status" value="1"/>
</dbReference>
<dbReference type="Ensembl" id="ENSPNAT00000006805.2">
    <property type="protein sequence ID" value="ENSPNAP00000025756.2"/>
    <property type="gene ID" value="ENSPNAG00000011035.2"/>
</dbReference>
<dbReference type="RefSeq" id="XP_017566639.1">
    <property type="nucleotide sequence ID" value="XM_017711150.2"/>
</dbReference>
<dbReference type="SUPFAM" id="SSF57845">
    <property type="entry name" value="B-box zinc-binding domain"/>
    <property type="match status" value="1"/>
</dbReference>
<evidence type="ECO:0000256" key="4">
    <source>
        <dbReference type="ARBA" id="ARBA00022723"/>
    </source>
</evidence>
<evidence type="ECO:0000313" key="14">
    <source>
        <dbReference type="Proteomes" id="UP001501920"/>
    </source>
</evidence>
<evidence type="ECO:0000259" key="12">
    <source>
        <dbReference type="PROSITE" id="PS50188"/>
    </source>
</evidence>
<feature type="region of interest" description="Disordered" evidence="9">
    <location>
        <begin position="93"/>
        <end position="258"/>
    </location>
</feature>
<dbReference type="Pfam" id="PF00622">
    <property type="entry name" value="SPRY"/>
    <property type="match status" value="1"/>
</dbReference>
<dbReference type="PANTHER" id="PTHR25465:SF35">
    <property type="entry name" value="E3 UBIQUITIN_ISG15 LIGASE TRIM25-RELATED"/>
    <property type="match status" value="1"/>
</dbReference>
<evidence type="ECO:0000259" key="11">
    <source>
        <dbReference type="PROSITE" id="PS50119"/>
    </source>
</evidence>
<reference evidence="13" key="2">
    <citation type="submission" date="2025-08" db="UniProtKB">
        <authorList>
            <consortium name="Ensembl"/>
        </authorList>
    </citation>
    <scope>IDENTIFICATION</scope>
</reference>
<feature type="domain" description="B box-type" evidence="11">
    <location>
        <begin position="316"/>
        <end position="352"/>
    </location>
</feature>